<keyword evidence="2" id="KW-1185">Reference proteome</keyword>
<dbReference type="Proteomes" id="UP000770661">
    <property type="component" value="Unassembled WGS sequence"/>
</dbReference>
<protein>
    <submittedName>
        <fullName evidence="1">Uncharacterized protein</fullName>
    </submittedName>
</protein>
<evidence type="ECO:0000313" key="1">
    <source>
        <dbReference type="EMBL" id="KAG0717765.1"/>
    </source>
</evidence>
<proteinExistence type="predicted"/>
<dbReference type="EMBL" id="JACEEZ010017129">
    <property type="protein sequence ID" value="KAG0717765.1"/>
    <property type="molecule type" value="Genomic_DNA"/>
</dbReference>
<reference evidence="1" key="1">
    <citation type="submission" date="2020-07" db="EMBL/GenBank/DDBJ databases">
        <title>The High-quality genome of the commercially important snow crab, Chionoecetes opilio.</title>
        <authorList>
            <person name="Jeong J.-H."/>
            <person name="Ryu S."/>
        </authorList>
    </citation>
    <scope>NUCLEOTIDE SEQUENCE</scope>
    <source>
        <strain evidence="1">MADBK_172401_WGS</strain>
        <tissue evidence="1">Digestive gland</tissue>
    </source>
</reference>
<sequence>MDVLILGRLDTAETVYRESIRQRQGMGGAWSVEALWHGRVPGCWPGTALLSQGGVISSKTYPRWLQLLSGSRLNTHYYLSWPCTPTAAPLTCVTHLLCNKRPATRVYSCASKIFSIFPHFAPPSIHVNVIQWYDFHANVFLALPGGRSDVLEVRPRLREQLGGYVTRGQPASQHAKPRGQTRHMAAAAIAYATPATGLYSDTFKAST</sequence>
<evidence type="ECO:0000313" key="2">
    <source>
        <dbReference type="Proteomes" id="UP000770661"/>
    </source>
</evidence>
<organism evidence="1 2">
    <name type="scientific">Chionoecetes opilio</name>
    <name type="common">Atlantic snow crab</name>
    <name type="synonym">Cancer opilio</name>
    <dbReference type="NCBI Taxonomy" id="41210"/>
    <lineage>
        <taxon>Eukaryota</taxon>
        <taxon>Metazoa</taxon>
        <taxon>Ecdysozoa</taxon>
        <taxon>Arthropoda</taxon>
        <taxon>Crustacea</taxon>
        <taxon>Multicrustacea</taxon>
        <taxon>Malacostraca</taxon>
        <taxon>Eumalacostraca</taxon>
        <taxon>Eucarida</taxon>
        <taxon>Decapoda</taxon>
        <taxon>Pleocyemata</taxon>
        <taxon>Brachyura</taxon>
        <taxon>Eubrachyura</taxon>
        <taxon>Majoidea</taxon>
        <taxon>Majidae</taxon>
        <taxon>Chionoecetes</taxon>
    </lineage>
</organism>
<gene>
    <name evidence="1" type="ORF">GWK47_053795</name>
</gene>
<dbReference type="AlphaFoldDB" id="A0A8J5CQF2"/>
<accession>A0A8J5CQF2</accession>
<name>A0A8J5CQF2_CHIOP</name>
<comment type="caution">
    <text evidence="1">The sequence shown here is derived from an EMBL/GenBank/DDBJ whole genome shotgun (WGS) entry which is preliminary data.</text>
</comment>